<name>A0A1M7KEB9_9FIRM</name>
<reference evidence="1 2" key="1">
    <citation type="submission" date="2016-11" db="EMBL/GenBank/DDBJ databases">
        <authorList>
            <person name="Jaros S."/>
            <person name="Januszkiewicz K."/>
            <person name="Wedrychowicz H."/>
        </authorList>
    </citation>
    <scope>NUCLEOTIDE SEQUENCE [LARGE SCALE GENOMIC DNA]</scope>
    <source>
        <strain evidence="1 2">DSM 15930</strain>
    </source>
</reference>
<dbReference type="SUPFAM" id="SSF52980">
    <property type="entry name" value="Restriction endonuclease-like"/>
    <property type="match status" value="1"/>
</dbReference>
<protein>
    <recommendedName>
        <fullName evidence="3">Restriction endonuclease</fullName>
    </recommendedName>
</protein>
<dbReference type="InterPro" id="IPR011335">
    <property type="entry name" value="Restrct_endonuc-II-like"/>
</dbReference>
<dbReference type="OrthoDB" id="6691177at2"/>
<accession>A0A1M7KEB9</accession>
<dbReference type="AlphaFoldDB" id="A0A1M7KEB9"/>
<sequence>MDKSFDMYKKFEEICIKILKHHFCEIETNKLFTINDKRIEIDAIITNSDQQKTIVEIKMYRNFSVNLNLIEKALEKVRRNSLDINIPNSVLLISAKLDEFYKVSYEIDFGVNIIDIENILFLSNSIPEVKKELIEVLGLKSDNENDIKGNPCDINKIFNYQSNVNNTKGKITLDENNKGEILYSELLRIKPGKRAFAEYENKCTEILKYLFDNSLDGWHKQNRTDDGLHRFDLICRIKSEDGIWSIFINDFKSRYLLFEFKNYSEKISQNQIYTTEKYLFAKALRNVAIIISRSGASNNALKASDGIIKESGKIILNINDLIIYEMIKMKDSGSDPTDFLFDLLDERLLQLSK</sequence>
<dbReference type="EMBL" id="FRCP01000013">
    <property type="protein sequence ID" value="SHM63617.1"/>
    <property type="molecule type" value="Genomic_DNA"/>
</dbReference>
<organism evidence="1 2">
    <name type="scientific">Anaerosporobacter mobilis DSM 15930</name>
    <dbReference type="NCBI Taxonomy" id="1120996"/>
    <lineage>
        <taxon>Bacteria</taxon>
        <taxon>Bacillati</taxon>
        <taxon>Bacillota</taxon>
        <taxon>Clostridia</taxon>
        <taxon>Lachnospirales</taxon>
        <taxon>Lachnospiraceae</taxon>
        <taxon>Anaerosporobacter</taxon>
    </lineage>
</organism>
<keyword evidence="2" id="KW-1185">Reference proteome</keyword>
<gene>
    <name evidence="1" type="ORF">SAMN02746066_02704</name>
</gene>
<evidence type="ECO:0008006" key="3">
    <source>
        <dbReference type="Google" id="ProtNLM"/>
    </source>
</evidence>
<evidence type="ECO:0000313" key="1">
    <source>
        <dbReference type="EMBL" id="SHM63617.1"/>
    </source>
</evidence>
<dbReference type="Proteomes" id="UP000184038">
    <property type="component" value="Unassembled WGS sequence"/>
</dbReference>
<proteinExistence type="predicted"/>
<dbReference type="RefSeq" id="WP_073288554.1">
    <property type="nucleotide sequence ID" value="NZ_FRCP01000013.1"/>
</dbReference>
<evidence type="ECO:0000313" key="2">
    <source>
        <dbReference type="Proteomes" id="UP000184038"/>
    </source>
</evidence>
<dbReference type="STRING" id="1120996.SAMN02746066_02704"/>